<dbReference type="Proteomes" id="UP000027138">
    <property type="component" value="Unassembled WGS sequence"/>
</dbReference>
<sequence>MAARKTAQCFTMLLLVWIFLQVILVSAAVSSKKRVSWIKIKEINKVGLYIGLVTVYTTEENAFFATGAFMPNPKYPFVDLSGRRFRVGTIYEKKVIYVRCGIGLNPNGTVSSSDVAEIKIGSYNVPQGDGLNMLGKIGYSNEQFFSVKEANAAEPLFWAEVNQHWLHLAASLEGMELDKCVNSSLCLTQKPMLVFGLKGSTANIFLDNAASRDFLFKTFEASTADMESSAVVMTCLSNGFPLLVIQGMSDLDQEIIRFIHLVHLLL</sequence>
<evidence type="ECO:0000259" key="2">
    <source>
        <dbReference type="Pfam" id="PF01048"/>
    </source>
</evidence>
<dbReference type="EMBL" id="KK914240">
    <property type="protein sequence ID" value="KDP45048.1"/>
    <property type="molecule type" value="Genomic_DNA"/>
</dbReference>
<keyword evidence="4" id="KW-1185">Reference proteome</keyword>
<feature type="chain" id="PRO_5001640400" description="Nucleoside phosphorylase domain-containing protein" evidence="1">
    <location>
        <begin position="28"/>
        <end position="266"/>
    </location>
</feature>
<dbReference type="OrthoDB" id="1916878at2759"/>
<evidence type="ECO:0000313" key="4">
    <source>
        <dbReference type="Proteomes" id="UP000027138"/>
    </source>
</evidence>
<dbReference type="InterPro" id="IPR000845">
    <property type="entry name" value="Nucleoside_phosphorylase_d"/>
</dbReference>
<evidence type="ECO:0000313" key="3">
    <source>
        <dbReference type="EMBL" id="KDP45048.1"/>
    </source>
</evidence>
<evidence type="ECO:0000256" key="1">
    <source>
        <dbReference type="SAM" id="SignalP"/>
    </source>
</evidence>
<dbReference type="InterPro" id="IPR035994">
    <property type="entry name" value="Nucleoside_phosphorylase_sf"/>
</dbReference>
<accession>A0A067LCS6</accession>
<dbReference type="Pfam" id="PF01048">
    <property type="entry name" value="PNP_UDP_1"/>
    <property type="match status" value="1"/>
</dbReference>
<feature type="signal peptide" evidence="1">
    <location>
        <begin position="1"/>
        <end position="27"/>
    </location>
</feature>
<dbReference type="Gene3D" id="3.40.50.1580">
    <property type="entry name" value="Nucleoside phosphorylase domain"/>
    <property type="match status" value="1"/>
</dbReference>
<protein>
    <recommendedName>
        <fullName evidence="2">Nucleoside phosphorylase domain-containing protein</fullName>
    </recommendedName>
</protein>
<organism evidence="3 4">
    <name type="scientific">Jatropha curcas</name>
    <name type="common">Barbados nut</name>
    <dbReference type="NCBI Taxonomy" id="180498"/>
    <lineage>
        <taxon>Eukaryota</taxon>
        <taxon>Viridiplantae</taxon>
        <taxon>Streptophyta</taxon>
        <taxon>Embryophyta</taxon>
        <taxon>Tracheophyta</taxon>
        <taxon>Spermatophyta</taxon>
        <taxon>Magnoliopsida</taxon>
        <taxon>eudicotyledons</taxon>
        <taxon>Gunneridae</taxon>
        <taxon>Pentapetalae</taxon>
        <taxon>rosids</taxon>
        <taxon>fabids</taxon>
        <taxon>Malpighiales</taxon>
        <taxon>Euphorbiaceae</taxon>
        <taxon>Crotonoideae</taxon>
        <taxon>Jatropheae</taxon>
        <taxon>Jatropha</taxon>
    </lineage>
</organism>
<feature type="domain" description="Nucleoside phosphorylase" evidence="2">
    <location>
        <begin position="154"/>
        <end position="254"/>
    </location>
</feature>
<dbReference type="GO" id="GO:0003824">
    <property type="term" value="F:catalytic activity"/>
    <property type="evidence" value="ECO:0007669"/>
    <property type="project" value="InterPro"/>
</dbReference>
<proteinExistence type="predicted"/>
<name>A0A067LCS6_JATCU</name>
<dbReference type="SUPFAM" id="SSF53167">
    <property type="entry name" value="Purine and uridine phosphorylases"/>
    <property type="match status" value="1"/>
</dbReference>
<dbReference type="PANTHER" id="PTHR21234">
    <property type="entry name" value="PURINE NUCLEOSIDE PHOSPHORYLASE"/>
    <property type="match status" value="1"/>
</dbReference>
<dbReference type="STRING" id="180498.A0A067LCS6"/>
<dbReference type="PANTHER" id="PTHR21234:SF30">
    <property type="entry name" value="PHOSPHORYLASE SUPERFAMILY PROTEIN"/>
    <property type="match status" value="1"/>
</dbReference>
<gene>
    <name evidence="3" type="ORF">JCGZ_01548</name>
</gene>
<keyword evidence="1" id="KW-0732">Signal</keyword>
<reference evidence="3 4" key="1">
    <citation type="journal article" date="2014" name="PLoS ONE">
        <title>Global Analysis of Gene Expression Profiles in Physic Nut (Jatropha curcas L.) Seedlings Exposed to Salt Stress.</title>
        <authorList>
            <person name="Zhang L."/>
            <person name="Zhang C."/>
            <person name="Wu P."/>
            <person name="Chen Y."/>
            <person name="Li M."/>
            <person name="Jiang H."/>
            <person name="Wu G."/>
        </authorList>
    </citation>
    <scope>NUCLEOTIDE SEQUENCE [LARGE SCALE GENOMIC DNA]</scope>
    <source>
        <strain evidence="4">cv. GZQX0401</strain>
        <tissue evidence="3">Young leaves</tissue>
    </source>
</reference>
<dbReference type="AlphaFoldDB" id="A0A067LCS6"/>
<dbReference type="GO" id="GO:0009116">
    <property type="term" value="P:nucleoside metabolic process"/>
    <property type="evidence" value="ECO:0007669"/>
    <property type="project" value="InterPro"/>
</dbReference>